<name>A0AAN9USS9_9PEZI</name>
<keyword evidence="3" id="KW-1185">Reference proteome</keyword>
<feature type="region of interest" description="Disordered" evidence="1">
    <location>
        <begin position="1"/>
        <end position="53"/>
    </location>
</feature>
<dbReference type="Proteomes" id="UP001320420">
    <property type="component" value="Unassembled WGS sequence"/>
</dbReference>
<proteinExistence type="predicted"/>
<organism evidence="2 3">
    <name type="scientific">Diatrype stigma</name>
    <dbReference type="NCBI Taxonomy" id="117547"/>
    <lineage>
        <taxon>Eukaryota</taxon>
        <taxon>Fungi</taxon>
        <taxon>Dikarya</taxon>
        <taxon>Ascomycota</taxon>
        <taxon>Pezizomycotina</taxon>
        <taxon>Sordariomycetes</taxon>
        <taxon>Xylariomycetidae</taxon>
        <taxon>Xylariales</taxon>
        <taxon>Diatrypaceae</taxon>
        <taxon>Diatrype</taxon>
    </lineage>
</organism>
<dbReference type="AlphaFoldDB" id="A0AAN9USS9"/>
<reference evidence="2 3" key="1">
    <citation type="submission" date="2024-02" db="EMBL/GenBank/DDBJ databases">
        <title>De novo assembly and annotation of 12 fungi associated with fruit tree decline syndrome in Ontario, Canada.</title>
        <authorList>
            <person name="Sulman M."/>
            <person name="Ellouze W."/>
            <person name="Ilyukhin E."/>
        </authorList>
    </citation>
    <scope>NUCLEOTIDE SEQUENCE [LARGE SCALE GENOMIC DNA]</scope>
    <source>
        <strain evidence="2 3">M11/M66-122</strain>
    </source>
</reference>
<sequence>MSGPVFDGLMNQKRGSDPLNMARRQSLQDQKPQPGFLGQLWHNFTRGPQSPTK</sequence>
<accession>A0AAN9USS9</accession>
<gene>
    <name evidence="2" type="ORF">SLS62_005580</name>
</gene>
<evidence type="ECO:0000256" key="1">
    <source>
        <dbReference type="SAM" id="MobiDB-lite"/>
    </source>
</evidence>
<protein>
    <recommendedName>
        <fullName evidence="4">Conidiation-specific protein 8</fullName>
    </recommendedName>
</protein>
<evidence type="ECO:0000313" key="3">
    <source>
        <dbReference type="Proteomes" id="UP001320420"/>
    </source>
</evidence>
<evidence type="ECO:0000313" key="2">
    <source>
        <dbReference type="EMBL" id="KAK7752427.1"/>
    </source>
</evidence>
<evidence type="ECO:0008006" key="4">
    <source>
        <dbReference type="Google" id="ProtNLM"/>
    </source>
</evidence>
<comment type="caution">
    <text evidence="2">The sequence shown here is derived from an EMBL/GenBank/DDBJ whole genome shotgun (WGS) entry which is preliminary data.</text>
</comment>
<dbReference type="EMBL" id="JAKJXP020000038">
    <property type="protein sequence ID" value="KAK7752427.1"/>
    <property type="molecule type" value="Genomic_DNA"/>
</dbReference>